<gene>
    <name evidence="2" type="ORF">DUI87_24897</name>
</gene>
<dbReference type="OrthoDB" id="10421828at2759"/>
<accession>A0A3M0JJ11</accession>
<protein>
    <submittedName>
        <fullName evidence="2">Uncharacterized protein</fullName>
    </submittedName>
</protein>
<evidence type="ECO:0000313" key="3">
    <source>
        <dbReference type="Proteomes" id="UP000269221"/>
    </source>
</evidence>
<dbReference type="Proteomes" id="UP000269221">
    <property type="component" value="Unassembled WGS sequence"/>
</dbReference>
<dbReference type="EMBL" id="QRBI01000152">
    <property type="protein sequence ID" value="RMB98679.1"/>
    <property type="molecule type" value="Genomic_DNA"/>
</dbReference>
<reference evidence="2 3" key="1">
    <citation type="submission" date="2018-07" db="EMBL/GenBank/DDBJ databases">
        <title>A high quality draft genome assembly of the barn swallow (H. rustica rustica).</title>
        <authorList>
            <person name="Formenti G."/>
            <person name="Chiara M."/>
            <person name="Poveda L."/>
            <person name="Francoijs K.-J."/>
            <person name="Bonisoli-Alquati A."/>
            <person name="Canova L."/>
            <person name="Gianfranceschi L."/>
            <person name="Horner D.S."/>
            <person name="Saino N."/>
        </authorList>
    </citation>
    <scope>NUCLEOTIDE SEQUENCE [LARGE SCALE GENOMIC DNA]</scope>
    <source>
        <strain evidence="2">Chelidonia</strain>
        <tissue evidence="2">Blood</tissue>
    </source>
</reference>
<proteinExistence type="predicted"/>
<dbReference type="AlphaFoldDB" id="A0A3M0JJ11"/>
<organism evidence="2 3">
    <name type="scientific">Hirundo rustica rustica</name>
    <dbReference type="NCBI Taxonomy" id="333673"/>
    <lineage>
        <taxon>Eukaryota</taxon>
        <taxon>Metazoa</taxon>
        <taxon>Chordata</taxon>
        <taxon>Craniata</taxon>
        <taxon>Vertebrata</taxon>
        <taxon>Euteleostomi</taxon>
        <taxon>Archelosauria</taxon>
        <taxon>Archosauria</taxon>
        <taxon>Dinosauria</taxon>
        <taxon>Saurischia</taxon>
        <taxon>Theropoda</taxon>
        <taxon>Coelurosauria</taxon>
        <taxon>Aves</taxon>
        <taxon>Neognathae</taxon>
        <taxon>Neoaves</taxon>
        <taxon>Telluraves</taxon>
        <taxon>Australaves</taxon>
        <taxon>Passeriformes</taxon>
        <taxon>Sylvioidea</taxon>
        <taxon>Hirundinidae</taxon>
        <taxon>Hirundo</taxon>
    </lineage>
</organism>
<feature type="region of interest" description="Disordered" evidence="1">
    <location>
        <begin position="138"/>
        <end position="157"/>
    </location>
</feature>
<feature type="region of interest" description="Disordered" evidence="1">
    <location>
        <begin position="180"/>
        <end position="209"/>
    </location>
</feature>
<sequence>MLVSVLSKLSQLAFKAITFLVNGPEPACQAGGQVTDLEPGFGLSVGSHRDFMLRPGEVTSIHNYKCAQIPDFPMRNEKVIGLRRENAGFVHSWRGTELNGAGFGDALRRHSLVMQRNSDYSFHPSVRETEELKGKATGLMSHDRKADPKDLPISSSSENGRVEFRKVAAQKAVLGSLCGTSQGAQPGHLRLTLEAPKVLQDTHEGEGKK</sequence>
<feature type="compositionally biased region" description="Basic and acidic residues" evidence="1">
    <location>
        <begin position="200"/>
        <end position="209"/>
    </location>
</feature>
<evidence type="ECO:0000256" key="1">
    <source>
        <dbReference type="SAM" id="MobiDB-lite"/>
    </source>
</evidence>
<comment type="caution">
    <text evidence="2">The sequence shown here is derived from an EMBL/GenBank/DDBJ whole genome shotgun (WGS) entry which is preliminary data.</text>
</comment>
<name>A0A3M0JJ11_HIRRU</name>
<evidence type="ECO:0000313" key="2">
    <source>
        <dbReference type="EMBL" id="RMB98679.1"/>
    </source>
</evidence>
<feature type="compositionally biased region" description="Basic and acidic residues" evidence="1">
    <location>
        <begin position="141"/>
        <end position="150"/>
    </location>
</feature>
<keyword evidence="3" id="KW-1185">Reference proteome</keyword>